<organism evidence="1 2">
    <name type="scientific">Hibiscus sabdariffa</name>
    <name type="common">roselle</name>
    <dbReference type="NCBI Taxonomy" id="183260"/>
    <lineage>
        <taxon>Eukaryota</taxon>
        <taxon>Viridiplantae</taxon>
        <taxon>Streptophyta</taxon>
        <taxon>Embryophyta</taxon>
        <taxon>Tracheophyta</taxon>
        <taxon>Spermatophyta</taxon>
        <taxon>Magnoliopsida</taxon>
        <taxon>eudicotyledons</taxon>
        <taxon>Gunneridae</taxon>
        <taxon>Pentapetalae</taxon>
        <taxon>rosids</taxon>
        <taxon>malvids</taxon>
        <taxon>Malvales</taxon>
        <taxon>Malvaceae</taxon>
        <taxon>Malvoideae</taxon>
        <taxon>Hibiscus</taxon>
    </lineage>
</organism>
<evidence type="ECO:0000313" key="1">
    <source>
        <dbReference type="EMBL" id="KAK8601537.1"/>
    </source>
</evidence>
<name>A0ABR2GF41_9ROSI</name>
<dbReference type="Proteomes" id="UP001472677">
    <property type="component" value="Unassembled WGS sequence"/>
</dbReference>
<reference evidence="1 2" key="1">
    <citation type="journal article" date="2024" name="G3 (Bethesda)">
        <title>Genome assembly of Hibiscus sabdariffa L. provides insights into metabolisms of medicinal natural products.</title>
        <authorList>
            <person name="Kim T."/>
        </authorList>
    </citation>
    <scope>NUCLEOTIDE SEQUENCE [LARGE SCALE GENOMIC DNA]</scope>
    <source>
        <strain evidence="1">TK-2024</strain>
        <tissue evidence="1">Old leaves</tissue>
    </source>
</reference>
<accession>A0ABR2GF41</accession>
<evidence type="ECO:0000313" key="2">
    <source>
        <dbReference type="Proteomes" id="UP001472677"/>
    </source>
</evidence>
<proteinExistence type="predicted"/>
<dbReference type="EMBL" id="JBBPBM010000001">
    <property type="protein sequence ID" value="KAK8601537.1"/>
    <property type="molecule type" value="Genomic_DNA"/>
</dbReference>
<protein>
    <submittedName>
        <fullName evidence="1">Uncharacterized protein</fullName>
    </submittedName>
</protein>
<sequence length="238" mass="25940">MDCDSLPPATTTWTVSFKDAVTGGPTIIDDYVLFDDDDFDLLDEDINCGIKDDYIDALTDGPWTIFGHYITVEPWSPRFRPFTGIPKANIGLDSACRTANYMCPHSLQSEVSATTNISPLVPPLPHLPTEPYGPLIFNPLFSNSDHANIPENTIVVDSIEAPAKHTGPTGEETALVTEPVVHYLISPQIFENRLVNAPSANNPKAKSNFVGAGGNMMHTDSSASEFANMHFGRLAMME</sequence>
<keyword evidence="2" id="KW-1185">Reference proteome</keyword>
<comment type="caution">
    <text evidence="1">The sequence shown here is derived from an EMBL/GenBank/DDBJ whole genome shotgun (WGS) entry which is preliminary data.</text>
</comment>
<gene>
    <name evidence="1" type="ORF">V6N12_051367</name>
</gene>